<dbReference type="SMART" id="SM00987">
    <property type="entry name" value="UreE_C"/>
    <property type="match status" value="1"/>
</dbReference>
<dbReference type="NCBIfam" id="TIGR03915">
    <property type="entry name" value="SAM_7_link_chp"/>
    <property type="match status" value="1"/>
</dbReference>
<keyword evidence="5" id="KW-0227">DNA damage</keyword>
<keyword evidence="6" id="KW-0378">Hydrolase</keyword>
<dbReference type="InterPro" id="IPR025404">
    <property type="entry name" value="DUF4130"/>
</dbReference>
<evidence type="ECO:0000256" key="8">
    <source>
        <dbReference type="ARBA" id="ARBA00023014"/>
    </source>
</evidence>
<dbReference type="InterPro" id="IPR036895">
    <property type="entry name" value="Uracil-DNA_glycosylase-like_sf"/>
</dbReference>
<comment type="caution">
    <text evidence="11">The sequence shown here is derived from an EMBL/GenBank/DDBJ whole genome shotgun (WGS) entry which is preliminary data.</text>
</comment>
<dbReference type="SMART" id="SM00986">
    <property type="entry name" value="UDG"/>
    <property type="match status" value="1"/>
</dbReference>
<dbReference type="RefSeq" id="WP_283441902.1">
    <property type="nucleotide sequence ID" value="NZ_FXUL01000005.1"/>
</dbReference>
<protein>
    <recommendedName>
        <fullName evidence="2">Type-4 uracil-DNA glycosylase</fullName>
    </recommendedName>
</protein>
<dbReference type="InterPro" id="IPR023875">
    <property type="entry name" value="DNA_repair_put"/>
</dbReference>
<dbReference type="InterPro" id="IPR051536">
    <property type="entry name" value="UDG_Type-4/5"/>
</dbReference>
<dbReference type="PANTHER" id="PTHR33693:SF9">
    <property type="entry name" value="TYPE-4 URACIL-DNA GLYCOSYLASE"/>
    <property type="match status" value="1"/>
</dbReference>
<evidence type="ECO:0000259" key="10">
    <source>
        <dbReference type="SMART" id="SM00986"/>
    </source>
</evidence>
<organism evidence="11 12">
    <name type="scientific">Noviherbaspirillum suwonense</name>
    <dbReference type="NCBI Taxonomy" id="1224511"/>
    <lineage>
        <taxon>Bacteria</taxon>
        <taxon>Pseudomonadati</taxon>
        <taxon>Pseudomonadota</taxon>
        <taxon>Betaproteobacteria</taxon>
        <taxon>Burkholderiales</taxon>
        <taxon>Oxalobacteraceae</taxon>
        <taxon>Noviherbaspirillum</taxon>
    </lineage>
</organism>
<dbReference type="Pfam" id="PF13566">
    <property type="entry name" value="DUF4130"/>
    <property type="match status" value="1"/>
</dbReference>
<comment type="similarity">
    <text evidence="1">Belongs to the uracil-DNA glycosylase (UDG) superfamily. Type 4 (UDGa) family.</text>
</comment>
<dbReference type="InterPro" id="IPR005273">
    <property type="entry name" value="Ura-DNA_glyco_family4"/>
</dbReference>
<evidence type="ECO:0000256" key="9">
    <source>
        <dbReference type="ARBA" id="ARBA00023204"/>
    </source>
</evidence>
<feature type="domain" description="Uracil-DNA glycosylase-like" evidence="10">
    <location>
        <begin position="305"/>
        <end position="461"/>
    </location>
</feature>
<keyword evidence="9" id="KW-0234">DNA repair</keyword>
<dbReference type="PANTHER" id="PTHR33693">
    <property type="entry name" value="TYPE-5 URACIL-DNA GLYCOSYLASE"/>
    <property type="match status" value="1"/>
</dbReference>
<keyword evidence="3" id="KW-0004">4Fe-4S</keyword>
<name>A0ABY1Q247_9BURK</name>
<dbReference type="Gene3D" id="3.40.470.10">
    <property type="entry name" value="Uracil-DNA glycosylase-like domain"/>
    <property type="match status" value="1"/>
</dbReference>
<evidence type="ECO:0000256" key="2">
    <source>
        <dbReference type="ARBA" id="ARBA00019403"/>
    </source>
</evidence>
<dbReference type="Proteomes" id="UP001158049">
    <property type="component" value="Unassembled WGS sequence"/>
</dbReference>
<evidence type="ECO:0000256" key="7">
    <source>
        <dbReference type="ARBA" id="ARBA00023004"/>
    </source>
</evidence>
<dbReference type="NCBIfam" id="TIGR00758">
    <property type="entry name" value="UDG_fam4"/>
    <property type="match status" value="1"/>
</dbReference>
<reference evidence="11 12" key="1">
    <citation type="submission" date="2017-05" db="EMBL/GenBank/DDBJ databases">
        <authorList>
            <person name="Varghese N."/>
            <person name="Submissions S."/>
        </authorList>
    </citation>
    <scope>NUCLEOTIDE SEQUENCE [LARGE SCALE GENOMIC DNA]</scope>
    <source>
        <strain evidence="11 12">DSM 26001</strain>
    </source>
</reference>
<sequence length="476" mass="51395">MNHRVSAATFAEWRKAARSLLTLGAAPHEVDWAAQHEADLFGDAPDAVAGIDAAPSAALRISSSLMTLLEAASCFRAPDRWALLYRILWRSQQGDATAMSAADPDGARLHAMAKAVKREAHKMHAFVRFRERDPAAGDPRFIAWFEPAHDVLADAAGHFARRMGRASWLIVTPDGTAASDGETVRFGPAPAGRPAEVDIDDQGEALWLAYYRSIYNPSRLNAGAMEMHMPVRYWKNLPEGRLIPGLISAAGAGARRVGQAKGVGDRQGTQVRVEAAQAMPVRALPSALSQCRQCDLWRNATQAVAGVGPATAGLMLVGEQPGDQEDLIGVPFAGPAGKVLDRAMQDAGIARDAAYLTNAVKHFKWEPRGKRRIHKTPAQREVDACNPWLRQELAAVAPKVVVALGSTALRAVTGRRDLALSAVQGQVLEVDGRLVVPTWHPSYVLRLPGREEQDAAFQAMLAALQTAKKLLEENVI</sequence>
<evidence type="ECO:0000313" key="12">
    <source>
        <dbReference type="Proteomes" id="UP001158049"/>
    </source>
</evidence>
<evidence type="ECO:0000313" key="11">
    <source>
        <dbReference type="EMBL" id="SMP56994.1"/>
    </source>
</evidence>
<dbReference type="Pfam" id="PF03167">
    <property type="entry name" value="UDG"/>
    <property type="match status" value="1"/>
</dbReference>
<keyword evidence="7" id="KW-0408">Iron</keyword>
<dbReference type="InterPro" id="IPR005122">
    <property type="entry name" value="Uracil-DNA_glycosylase-like"/>
</dbReference>
<evidence type="ECO:0000256" key="3">
    <source>
        <dbReference type="ARBA" id="ARBA00022485"/>
    </source>
</evidence>
<keyword evidence="12" id="KW-1185">Reference proteome</keyword>
<evidence type="ECO:0000256" key="5">
    <source>
        <dbReference type="ARBA" id="ARBA00022763"/>
    </source>
</evidence>
<dbReference type="CDD" id="cd10030">
    <property type="entry name" value="UDG-F4_TTUDGA_SPO1dp_like"/>
    <property type="match status" value="1"/>
</dbReference>
<dbReference type="SUPFAM" id="SSF52141">
    <property type="entry name" value="Uracil-DNA glycosylase-like"/>
    <property type="match status" value="1"/>
</dbReference>
<keyword evidence="8" id="KW-0411">Iron-sulfur</keyword>
<dbReference type="NCBIfam" id="TIGR03914">
    <property type="entry name" value="UDG_fam_dom"/>
    <property type="match status" value="1"/>
</dbReference>
<keyword evidence="4" id="KW-0479">Metal-binding</keyword>
<dbReference type="EMBL" id="FXUL01000005">
    <property type="protein sequence ID" value="SMP56994.1"/>
    <property type="molecule type" value="Genomic_DNA"/>
</dbReference>
<gene>
    <name evidence="11" type="ORF">SAMN06295970_10523</name>
</gene>
<evidence type="ECO:0000256" key="4">
    <source>
        <dbReference type="ARBA" id="ARBA00022723"/>
    </source>
</evidence>
<evidence type="ECO:0000256" key="6">
    <source>
        <dbReference type="ARBA" id="ARBA00022801"/>
    </source>
</evidence>
<proteinExistence type="inferred from homology"/>
<accession>A0ABY1Q247</accession>
<evidence type="ECO:0000256" key="1">
    <source>
        <dbReference type="ARBA" id="ARBA00006521"/>
    </source>
</evidence>